<dbReference type="NCBIfam" id="TIGR00756">
    <property type="entry name" value="PPR"/>
    <property type="match status" value="7"/>
</dbReference>
<dbReference type="HOGENOM" id="CLU_002706_49_0_1"/>
<dbReference type="InterPro" id="IPR011990">
    <property type="entry name" value="TPR-like_helical_dom_sf"/>
</dbReference>
<feature type="repeat" description="PPR" evidence="4">
    <location>
        <begin position="370"/>
        <end position="404"/>
    </location>
</feature>
<dbReference type="PANTHER" id="PTHR46128:SF211">
    <property type="entry name" value="PENTACOTRIPEPTIDE-REPEAT REGION OF PRORP DOMAIN-CONTAINING PROTEIN"/>
    <property type="match status" value="1"/>
</dbReference>
<evidence type="ECO:0008006" key="7">
    <source>
        <dbReference type="Google" id="ProtNLM"/>
    </source>
</evidence>
<dbReference type="Pfam" id="PF01535">
    <property type="entry name" value="PPR"/>
    <property type="match status" value="3"/>
</dbReference>
<protein>
    <recommendedName>
        <fullName evidence="7">Pentacotripeptide-repeat region of PRORP domain-containing protein</fullName>
    </recommendedName>
</protein>
<name>A0A0E0KAJ5_ORYPU</name>
<dbReference type="Proteomes" id="UP000026962">
    <property type="component" value="Chromosome 3"/>
</dbReference>
<dbReference type="EnsemblPlants" id="OPUNC03G08160.1">
    <property type="protein sequence ID" value="OPUNC03G08160.1"/>
    <property type="gene ID" value="OPUNC03G08160"/>
</dbReference>
<dbReference type="PANTHER" id="PTHR46128">
    <property type="entry name" value="MITOCHONDRIAL GROUP I INTRON SPLICING FACTOR CCM1"/>
    <property type="match status" value="1"/>
</dbReference>
<evidence type="ECO:0000256" key="4">
    <source>
        <dbReference type="PROSITE-ProRule" id="PRU00708"/>
    </source>
</evidence>
<evidence type="ECO:0000256" key="2">
    <source>
        <dbReference type="ARBA" id="ARBA00022737"/>
    </source>
</evidence>
<dbReference type="Gramene" id="OPUNC03G08160.1">
    <property type="protein sequence ID" value="OPUNC03G08160.1"/>
    <property type="gene ID" value="OPUNC03G08160"/>
</dbReference>
<comment type="similarity">
    <text evidence="1">Belongs to the PPR family. P subfamily.</text>
</comment>
<evidence type="ECO:0000256" key="1">
    <source>
        <dbReference type="ARBA" id="ARBA00007626"/>
    </source>
</evidence>
<evidence type="ECO:0000313" key="5">
    <source>
        <dbReference type="EnsemblPlants" id="OPUNC03G08160.1"/>
    </source>
</evidence>
<organism evidence="5">
    <name type="scientific">Oryza punctata</name>
    <name type="common">Red rice</name>
    <dbReference type="NCBI Taxonomy" id="4537"/>
    <lineage>
        <taxon>Eukaryota</taxon>
        <taxon>Viridiplantae</taxon>
        <taxon>Streptophyta</taxon>
        <taxon>Embryophyta</taxon>
        <taxon>Tracheophyta</taxon>
        <taxon>Spermatophyta</taxon>
        <taxon>Magnoliopsida</taxon>
        <taxon>Liliopsida</taxon>
        <taxon>Poales</taxon>
        <taxon>Poaceae</taxon>
        <taxon>BOP clade</taxon>
        <taxon>Oryzoideae</taxon>
        <taxon>Oryzeae</taxon>
        <taxon>Oryzinae</taxon>
        <taxon>Oryza</taxon>
    </lineage>
</organism>
<reference evidence="5" key="2">
    <citation type="submission" date="2018-05" db="EMBL/GenBank/DDBJ databases">
        <title>OpunRS2 (Oryza punctata Reference Sequence Version 2).</title>
        <authorList>
            <person name="Zhang J."/>
            <person name="Kudrna D."/>
            <person name="Lee S."/>
            <person name="Talag J."/>
            <person name="Welchert J."/>
            <person name="Wing R.A."/>
        </authorList>
    </citation>
    <scope>NUCLEOTIDE SEQUENCE [LARGE SCALE GENOMIC DNA]</scope>
</reference>
<reference evidence="5" key="1">
    <citation type="submission" date="2015-04" db="UniProtKB">
        <authorList>
            <consortium name="EnsemblPlants"/>
        </authorList>
    </citation>
    <scope>IDENTIFICATION</scope>
</reference>
<accession>A0A0E0KAJ5</accession>
<feature type="repeat" description="PPR" evidence="4">
    <location>
        <begin position="163"/>
        <end position="197"/>
    </location>
</feature>
<feature type="repeat" description="PPR" evidence="4">
    <location>
        <begin position="128"/>
        <end position="162"/>
    </location>
</feature>
<evidence type="ECO:0000313" key="6">
    <source>
        <dbReference type="Proteomes" id="UP000026962"/>
    </source>
</evidence>
<dbReference type="PROSITE" id="PS51375">
    <property type="entry name" value="PPR"/>
    <property type="match status" value="8"/>
</dbReference>
<feature type="repeat" description="PPR" evidence="4">
    <location>
        <begin position="405"/>
        <end position="439"/>
    </location>
</feature>
<keyword evidence="3" id="KW-0809">Transit peptide</keyword>
<dbReference type="AlphaFoldDB" id="A0A0E0KAJ5"/>
<dbReference type="Pfam" id="PF13041">
    <property type="entry name" value="PPR_2"/>
    <property type="match status" value="4"/>
</dbReference>
<keyword evidence="2" id="KW-0677">Repeat</keyword>
<feature type="repeat" description="PPR" evidence="4">
    <location>
        <begin position="233"/>
        <end position="267"/>
    </location>
</feature>
<dbReference type="InterPro" id="IPR050872">
    <property type="entry name" value="PPR_P_subfamily"/>
</dbReference>
<dbReference type="STRING" id="4537.A0A0E0KAJ5"/>
<feature type="repeat" description="PPR" evidence="4">
    <location>
        <begin position="198"/>
        <end position="232"/>
    </location>
</feature>
<dbReference type="InterPro" id="IPR002885">
    <property type="entry name" value="PPR_rpt"/>
</dbReference>
<feature type="repeat" description="PPR" evidence="4">
    <location>
        <begin position="303"/>
        <end position="337"/>
    </location>
</feature>
<dbReference type="OMA" id="YSEELNW"/>
<keyword evidence="6" id="KW-1185">Reference proteome</keyword>
<evidence type="ECO:0000256" key="3">
    <source>
        <dbReference type="ARBA" id="ARBA00022946"/>
    </source>
</evidence>
<sequence length="511" mass="56915">MPFSPTLPRRCSHDPKLSSFLSALASLTASPYNALMSTYSRAGRHGEVLRLFRSMPFAPTAPLFTTLISSLAASGRPLGARAAFASLLKSGVPPTASAFTALLKSSRDALDFVDSVFRAMEALGCSPDAAVYNWIISMLCDFQLVQEALGFLDHMLENGPRPTARSFTAILRAYCEQERFFEAGRLVDTMIQNGCPPDVVSYTVLIEGLCRVGEFSMVEMILGESESRGWTPTAVTYNIYMSGLCRMGFLDEAFRQVDIMRGRGLSVTAETVHILFDCLCRNAMFSEAVCLLEHSGGLGWDVDVFCFNTLMSRLCDVGDFARVLKLLVDLLKKGIGPDKFSFTIAIRSLCRAGKLRLAKCLIENKGIKYDVVAFNTLIHGFCIAGDLDRVQQTRTDMINRDVLPNSFTDAMLIDSLCKERKFSEAKRFVLDSLVNGLVPDHLIRLNNWLVKAKKMTLLLKLLYEIRCKGIVLDTSIISPLVRVFCWEGYCRRDNFYQISPILDIIITYGNQ</sequence>
<proteinExistence type="inferred from homology"/>
<feature type="repeat" description="PPR" evidence="4">
    <location>
        <begin position="28"/>
        <end position="62"/>
    </location>
</feature>
<dbReference type="Gene3D" id="1.25.40.10">
    <property type="entry name" value="Tetratricopeptide repeat domain"/>
    <property type="match status" value="5"/>
</dbReference>
<dbReference type="eggNOG" id="KOG4197">
    <property type="taxonomic scope" value="Eukaryota"/>
</dbReference>